<evidence type="ECO:0000313" key="1">
    <source>
        <dbReference type="EMBL" id="QPC43551.1"/>
    </source>
</evidence>
<accession>A0A7S8C579</accession>
<dbReference type="InterPro" id="IPR019587">
    <property type="entry name" value="Polyketide_cyclase/dehydratase"/>
</dbReference>
<protein>
    <submittedName>
        <fullName evidence="1">SRPBCC family protein</fullName>
    </submittedName>
</protein>
<dbReference type="RefSeq" id="WP_213160916.1">
    <property type="nucleotide sequence ID" value="NZ_CP058214.1"/>
</dbReference>
<reference evidence="1 2" key="1">
    <citation type="submission" date="2020-06" db="EMBL/GenBank/DDBJ databases">
        <title>Genome sequence of 2 isolates from Red Sea Mangroves.</title>
        <authorList>
            <person name="Sefrji F."/>
            <person name="Michoud G."/>
            <person name="Merlino G."/>
            <person name="Daffonchio D."/>
        </authorList>
    </citation>
    <scope>NUCLEOTIDE SEQUENCE [LARGE SCALE GENOMIC DNA]</scope>
    <source>
        <strain evidence="1 2">R1DC25</strain>
    </source>
</reference>
<proteinExistence type="predicted"/>
<dbReference type="Pfam" id="PF10604">
    <property type="entry name" value="Polyketide_cyc2"/>
    <property type="match status" value="1"/>
</dbReference>
<dbReference type="PANTHER" id="PTHR39332">
    <property type="entry name" value="BLL4707 PROTEIN"/>
    <property type="match status" value="1"/>
</dbReference>
<name>A0A7S8C579_9HYPH</name>
<dbReference type="EMBL" id="CP058214">
    <property type="protein sequence ID" value="QPC43551.1"/>
    <property type="molecule type" value="Genomic_DNA"/>
</dbReference>
<dbReference type="Gene3D" id="3.30.530.20">
    <property type="match status" value="1"/>
</dbReference>
<gene>
    <name evidence="1" type="ORF">HW532_13130</name>
</gene>
<evidence type="ECO:0000313" key="2">
    <source>
        <dbReference type="Proteomes" id="UP000593594"/>
    </source>
</evidence>
<dbReference type="SUPFAM" id="SSF55961">
    <property type="entry name" value="Bet v1-like"/>
    <property type="match status" value="1"/>
</dbReference>
<dbReference type="KEGG" id="kmn:HW532_13130"/>
<dbReference type="CDD" id="cd07821">
    <property type="entry name" value="PYR_PYL_RCAR_like"/>
    <property type="match status" value="1"/>
</dbReference>
<organism evidence="1 2">
    <name type="scientific">Kaustia mangrovi</name>
    <dbReference type="NCBI Taxonomy" id="2593653"/>
    <lineage>
        <taxon>Bacteria</taxon>
        <taxon>Pseudomonadati</taxon>
        <taxon>Pseudomonadota</taxon>
        <taxon>Alphaproteobacteria</taxon>
        <taxon>Hyphomicrobiales</taxon>
        <taxon>Parvibaculaceae</taxon>
        <taxon>Kaustia</taxon>
    </lineage>
</organism>
<dbReference type="AlphaFoldDB" id="A0A7S8C579"/>
<dbReference type="InterPro" id="IPR023393">
    <property type="entry name" value="START-like_dom_sf"/>
</dbReference>
<sequence length="138" mass="15080">MAEVTRSITLNAHAADIWAVVGDFGSIAQWHPAISACAVEEHDGALYRNLTIPDSDTLVEKLETRDDETMSYRYTIAQGPLPVADYHSTIAVEPDSETSCTVRWSGRFAPSGASEDEAVEVIETIYTTGLDALKRQYG</sequence>
<dbReference type="PANTHER" id="PTHR39332:SF7">
    <property type="entry name" value="SRPBCC FAMILY PROTEIN"/>
    <property type="match status" value="1"/>
</dbReference>
<keyword evidence="2" id="KW-1185">Reference proteome</keyword>
<dbReference type="Proteomes" id="UP000593594">
    <property type="component" value="Chromosome"/>
</dbReference>